<dbReference type="EMBL" id="JAHRIO010010225">
    <property type="protein sequence ID" value="MEQ2160997.1"/>
    <property type="molecule type" value="Genomic_DNA"/>
</dbReference>
<sequence>DRGVRGEITGELLVPFLRLTQSLTLVCSDCGTSKQDFMRHQTALCDPVDQR</sequence>
<accession>A0ABV0MPG6</accession>
<feature type="non-terminal residue" evidence="1">
    <location>
        <position position="1"/>
    </location>
</feature>
<organism evidence="1 2">
    <name type="scientific">Goodea atripinnis</name>
    <dbReference type="NCBI Taxonomy" id="208336"/>
    <lineage>
        <taxon>Eukaryota</taxon>
        <taxon>Metazoa</taxon>
        <taxon>Chordata</taxon>
        <taxon>Craniata</taxon>
        <taxon>Vertebrata</taxon>
        <taxon>Euteleostomi</taxon>
        <taxon>Actinopterygii</taxon>
        <taxon>Neopterygii</taxon>
        <taxon>Teleostei</taxon>
        <taxon>Neoteleostei</taxon>
        <taxon>Acanthomorphata</taxon>
        <taxon>Ovalentaria</taxon>
        <taxon>Atherinomorphae</taxon>
        <taxon>Cyprinodontiformes</taxon>
        <taxon>Goodeidae</taxon>
        <taxon>Goodea</taxon>
    </lineage>
</organism>
<name>A0ABV0MPG6_9TELE</name>
<comment type="caution">
    <text evidence="1">The sequence shown here is derived from an EMBL/GenBank/DDBJ whole genome shotgun (WGS) entry which is preliminary data.</text>
</comment>
<keyword evidence="2" id="KW-1185">Reference proteome</keyword>
<dbReference type="Proteomes" id="UP001476798">
    <property type="component" value="Unassembled WGS sequence"/>
</dbReference>
<protein>
    <submittedName>
        <fullName evidence="1">Uncharacterized protein</fullName>
    </submittedName>
</protein>
<proteinExistence type="predicted"/>
<reference evidence="1 2" key="1">
    <citation type="submission" date="2021-06" db="EMBL/GenBank/DDBJ databases">
        <authorList>
            <person name="Palmer J.M."/>
        </authorList>
    </citation>
    <scope>NUCLEOTIDE SEQUENCE [LARGE SCALE GENOMIC DNA]</scope>
    <source>
        <strain evidence="1 2">GA_2019</strain>
        <tissue evidence="1">Muscle</tissue>
    </source>
</reference>
<evidence type="ECO:0000313" key="1">
    <source>
        <dbReference type="EMBL" id="MEQ2160997.1"/>
    </source>
</evidence>
<gene>
    <name evidence="1" type="ORF">GOODEAATRI_005137</name>
</gene>
<evidence type="ECO:0000313" key="2">
    <source>
        <dbReference type="Proteomes" id="UP001476798"/>
    </source>
</evidence>